<dbReference type="Proteomes" id="UP000241229">
    <property type="component" value="Unassembled WGS sequence"/>
</dbReference>
<sequence length="293" mass="31455">MLRGRRPLIGSTPGRSRLQSFLEREMSLVNTSTSRCICEAVAEDGVSIVYEDLGRGEPLVLLHGVTESRECWHEAGYVEHFLQRERRLILVDCRGHGGSGKPHDPAAYSGRRRAADIVAVLDHAGIRRAALVGHSMGGVIALATAVYHPDRVSALIVNGAHPFAEDLTLLRATLEDNFEAWLAFLKQLAPDLSPDSCRRIRGNDLAAVQASLARDRPDFSAALAGLGIPVLAIAGTLDPRCDAIRKFAELAGGEFLPLVGKNHVTAFLDVEPIGPAVDEFLGCVSTRNTGLGG</sequence>
<dbReference type="InterPro" id="IPR000073">
    <property type="entry name" value="AB_hydrolase_1"/>
</dbReference>
<keyword evidence="3" id="KW-1185">Reference proteome</keyword>
<dbReference type="InterPro" id="IPR050471">
    <property type="entry name" value="AB_hydrolase"/>
</dbReference>
<dbReference type="EMBL" id="PXYK01000031">
    <property type="protein sequence ID" value="PSJ54167.1"/>
    <property type="molecule type" value="Genomic_DNA"/>
</dbReference>
<dbReference type="SUPFAM" id="SSF53474">
    <property type="entry name" value="alpha/beta-Hydrolases"/>
    <property type="match status" value="1"/>
</dbReference>
<evidence type="ECO:0000313" key="3">
    <source>
        <dbReference type="Proteomes" id="UP000241229"/>
    </source>
</evidence>
<organism evidence="2 3">
    <name type="scientific">Kumtagia ephedrae</name>
    <dbReference type="NCBI Taxonomy" id="2116701"/>
    <lineage>
        <taxon>Bacteria</taxon>
        <taxon>Pseudomonadati</taxon>
        <taxon>Pseudomonadota</taxon>
        <taxon>Alphaproteobacteria</taxon>
        <taxon>Hyphomicrobiales</taxon>
        <taxon>Phyllobacteriaceae</taxon>
        <taxon>Kumtagia</taxon>
    </lineage>
</organism>
<dbReference type="AlphaFoldDB" id="A0A2P7RVB7"/>
<accession>A0A2P7RVB7</accession>
<comment type="caution">
    <text evidence="2">The sequence shown here is derived from an EMBL/GenBank/DDBJ whole genome shotgun (WGS) entry which is preliminary data.</text>
</comment>
<evidence type="ECO:0000313" key="2">
    <source>
        <dbReference type="EMBL" id="PSJ54167.1"/>
    </source>
</evidence>
<dbReference type="OrthoDB" id="9785847at2"/>
<evidence type="ECO:0000259" key="1">
    <source>
        <dbReference type="Pfam" id="PF00561"/>
    </source>
</evidence>
<name>A0A2P7RVB7_9HYPH</name>
<gene>
    <name evidence="2" type="ORF">C7I84_24540</name>
</gene>
<dbReference type="Gene3D" id="3.40.50.1820">
    <property type="entry name" value="alpha/beta hydrolase"/>
    <property type="match status" value="1"/>
</dbReference>
<proteinExistence type="predicted"/>
<dbReference type="PANTHER" id="PTHR43433:SF5">
    <property type="entry name" value="AB HYDROLASE-1 DOMAIN-CONTAINING PROTEIN"/>
    <property type="match status" value="1"/>
</dbReference>
<feature type="domain" description="AB hydrolase-1" evidence="1">
    <location>
        <begin position="58"/>
        <end position="220"/>
    </location>
</feature>
<dbReference type="PRINTS" id="PR00111">
    <property type="entry name" value="ABHYDROLASE"/>
</dbReference>
<dbReference type="InterPro" id="IPR029058">
    <property type="entry name" value="AB_hydrolase_fold"/>
</dbReference>
<reference evidence="2 3" key="1">
    <citation type="submission" date="2018-03" db="EMBL/GenBank/DDBJ databases">
        <title>The draft genome of Mesorhizobium sp. 6GN-30.</title>
        <authorList>
            <person name="Liu L."/>
            <person name="Li L."/>
            <person name="Wang T."/>
            <person name="Zhang X."/>
            <person name="Liang L."/>
        </authorList>
    </citation>
    <scope>NUCLEOTIDE SEQUENCE [LARGE SCALE GENOMIC DNA]</scope>
    <source>
        <strain evidence="2 3">6GN30</strain>
    </source>
</reference>
<dbReference type="PANTHER" id="PTHR43433">
    <property type="entry name" value="HYDROLASE, ALPHA/BETA FOLD FAMILY PROTEIN"/>
    <property type="match status" value="1"/>
</dbReference>
<dbReference type="Pfam" id="PF00561">
    <property type="entry name" value="Abhydrolase_1"/>
    <property type="match status" value="1"/>
</dbReference>
<protein>
    <recommendedName>
        <fullName evidence="1">AB hydrolase-1 domain-containing protein</fullName>
    </recommendedName>
</protein>